<name>A0AA43RHR6_9ACTN</name>
<keyword evidence="5 7" id="KW-0472">Membrane</keyword>
<dbReference type="GO" id="GO:0022857">
    <property type="term" value="F:transmembrane transporter activity"/>
    <property type="evidence" value="ECO:0007669"/>
    <property type="project" value="InterPro"/>
</dbReference>
<dbReference type="Proteomes" id="UP001168575">
    <property type="component" value="Unassembled WGS sequence"/>
</dbReference>
<feature type="domain" description="Threonine/Serine exporter ThrE" evidence="9">
    <location>
        <begin position="307"/>
        <end position="433"/>
    </location>
</feature>
<comment type="subcellular location">
    <subcellularLocation>
        <location evidence="1">Cell membrane</location>
        <topology evidence="1">Multi-pass membrane protein</topology>
    </subcellularLocation>
</comment>
<dbReference type="PANTHER" id="PTHR34390">
    <property type="entry name" value="UPF0442 PROTEIN YJJB-RELATED"/>
    <property type="match status" value="1"/>
</dbReference>
<feature type="transmembrane region" description="Helical" evidence="7">
    <location>
        <begin position="232"/>
        <end position="254"/>
    </location>
</feature>
<reference evidence="10" key="1">
    <citation type="submission" date="2023-07" db="EMBL/GenBank/DDBJ databases">
        <title>Between Cages and Wild: Unraveling the Impact of Captivity on Animal Microbiomes and Antimicrobial Resistance.</title>
        <authorList>
            <person name="Schmartz G.P."/>
            <person name="Rehner J."/>
            <person name="Schuff M.J."/>
            <person name="Becker S.L."/>
            <person name="Kravczyk M."/>
            <person name="Gurevich A."/>
            <person name="Francke R."/>
            <person name="Mueller R."/>
            <person name="Keller V."/>
            <person name="Keller A."/>
        </authorList>
    </citation>
    <scope>NUCLEOTIDE SEQUENCE</scope>
    <source>
        <strain evidence="10">S12M_St_49</strain>
    </source>
</reference>
<evidence type="ECO:0000256" key="5">
    <source>
        <dbReference type="ARBA" id="ARBA00023136"/>
    </source>
</evidence>
<feature type="transmembrane region" description="Helical" evidence="7">
    <location>
        <begin position="169"/>
        <end position="185"/>
    </location>
</feature>
<feature type="transmembrane region" description="Helical" evidence="7">
    <location>
        <begin position="414"/>
        <end position="435"/>
    </location>
</feature>
<feature type="transmembrane region" description="Helical" evidence="7">
    <location>
        <begin position="300"/>
        <end position="321"/>
    </location>
</feature>
<dbReference type="InterPro" id="IPR010619">
    <property type="entry name" value="ThrE-like_N"/>
</dbReference>
<protein>
    <submittedName>
        <fullName evidence="10">Threonine/serine exporter family protein</fullName>
    </submittedName>
</protein>
<evidence type="ECO:0000259" key="9">
    <source>
        <dbReference type="Pfam" id="PF12821"/>
    </source>
</evidence>
<evidence type="ECO:0000256" key="2">
    <source>
        <dbReference type="ARBA" id="ARBA00022475"/>
    </source>
</evidence>
<dbReference type="InterPro" id="IPR050539">
    <property type="entry name" value="ThrE_Dicarb/AminoAcid_Exp"/>
</dbReference>
<evidence type="ECO:0000256" key="1">
    <source>
        <dbReference type="ARBA" id="ARBA00004651"/>
    </source>
</evidence>
<feature type="transmembrane region" description="Helical" evidence="7">
    <location>
        <begin position="384"/>
        <end position="402"/>
    </location>
</feature>
<evidence type="ECO:0000256" key="6">
    <source>
        <dbReference type="ARBA" id="ARBA00034125"/>
    </source>
</evidence>
<sequence>MGKEKPFGTNHHMPVAWHEEIQASENLPASEASLDDKTSVIVRIGSLFLRSGAGGWRVRDAVNRVSRALGVTTSVSNGLTDIECTVRQDGLQCSQTVVIPDSGVNTNLMIDLDKFLVEIDDHGGDISIHDYHKRFDEMKSKKPLYSPFASGLASGAACGAFTFLLGGSLISMVCAFIGAGLGQFIRRLYLGNKVNQLLACGAGVAVACLAYCASLFLLSFVIPGAMDHQMGYIGAMLFVIPGFPLITSVLDMYLFDMRSGIERLTYALMIIILSTLIGWMLAVLLQLHPTEFFDQDIPEWALVFLRLIAAFVGVFGFSILFNSPKRVAFTAGVMGGIADTLNLELVKYFGFAPEIGAFVGALTAGLLASAVWKATKYPRSAITVPSIVIMIPGLYLYKSMFYMAQFNTGDAAGWLIRALMVIVFLPIGLILARALTDPHWRHTS</sequence>
<dbReference type="PANTHER" id="PTHR34390:SF2">
    <property type="entry name" value="SUCCINATE TRANSPORTER SUBUNIT YJJP-RELATED"/>
    <property type="match status" value="1"/>
</dbReference>
<keyword evidence="2" id="KW-1003">Cell membrane</keyword>
<dbReference type="Pfam" id="PF12821">
    <property type="entry name" value="ThrE_2"/>
    <property type="match status" value="1"/>
</dbReference>
<feature type="domain" description="Threonine/serine exporter-like N-terminal" evidence="8">
    <location>
        <begin position="40"/>
        <end position="283"/>
    </location>
</feature>
<proteinExistence type="inferred from homology"/>
<keyword evidence="11" id="KW-1185">Reference proteome</keyword>
<accession>A0AA43RHR6</accession>
<dbReference type="AlphaFoldDB" id="A0AA43RHR6"/>
<evidence type="ECO:0000259" key="8">
    <source>
        <dbReference type="Pfam" id="PF06738"/>
    </source>
</evidence>
<dbReference type="InterPro" id="IPR024528">
    <property type="entry name" value="ThrE_2"/>
</dbReference>
<dbReference type="Pfam" id="PF06738">
    <property type="entry name" value="ThrE"/>
    <property type="match status" value="1"/>
</dbReference>
<comment type="similarity">
    <text evidence="6">Belongs to the ThrE exporter (TC 2.A.79) family.</text>
</comment>
<evidence type="ECO:0000256" key="4">
    <source>
        <dbReference type="ARBA" id="ARBA00022989"/>
    </source>
</evidence>
<comment type="caution">
    <text evidence="10">The sequence shown here is derived from an EMBL/GenBank/DDBJ whole genome shotgun (WGS) entry which is preliminary data.</text>
</comment>
<gene>
    <name evidence="10" type="ORF">Q3982_05145</name>
</gene>
<dbReference type="EMBL" id="JAUMVS010000082">
    <property type="protein sequence ID" value="MDO4842043.1"/>
    <property type="molecule type" value="Genomic_DNA"/>
</dbReference>
<evidence type="ECO:0000256" key="3">
    <source>
        <dbReference type="ARBA" id="ARBA00022692"/>
    </source>
</evidence>
<evidence type="ECO:0000256" key="7">
    <source>
        <dbReference type="SAM" id="Phobius"/>
    </source>
</evidence>
<dbReference type="GO" id="GO:0015744">
    <property type="term" value="P:succinate transport"/>
    <property type="evidence" value="ECO:0007669"/>
    <property type="project" value="TreeGrafter"/>
</dbReference>
<feature type="transmembrane region" description="Helical" evidence="7">
    <location>
        <begin position="266"/>
        <end position="288"/>
    </location>
</feature>
<organism evidence="10 11">
    <name type="scientific">Phoenicibacter congonensis</name>
    <dbReference type="NCBI Taxonomy" id="1944646"/>
    <lineage>
        <taxon>Bacteria</taxon>
        <taxon>Bacillati</taxon>
        <taxon>Actinomycetota</taxon>
        <taxon>Coriobacteriia</taxon>
        <taxon>Eggerthellales</taxon>
        <taxon>Eggerthellaceae</taxon>
        <taxon>Phoenicibacter</taxon>
    </lineage>
</organism>
<dbReference type="GO" id="GO:0005886">
    <property type="term" value="C:plasma membrane"/>
    <property type="evidence" value="ECO:0007669"/>
    <property type="project" value="UniProtKB-SubCell"/>
</dbReference>
<evidence type="ECO:0000313" key="10">
    <source>
        <dbReference type="EMBL" id="MDO4842043.1"/>
    </source>
</evidence>
<feature type="transmembrane region" description="Helical" evidence="7">
    <location>
        <begin position="197"/>
        <end position="226"/>
    </location>
</feature>
<feature type="transmembrane region" description="Helical" evidence="7">
    <location>
        <begin position="355"/>
        <end position="372"/>
    </location>
</feature>
<evidence type="ECO:0000313" key="11">
    <source>
        <dbReference type="Proteomes" id="UP001168575"/>
    </source>
</evidence>
<keyword evidence="4 7" id="KW-1133">Transmembrane helix</keyword>
<keyword evidence="3 7" id="KW-0812">Transmembrane</keyword>